<dbReference type="PROSITE" id="PS51257">
    <property type="entry name" value="PROKAR_LIPOPROTEIN"/>
    <property type="match status" value="1"/>
</dbReference>
<dbReference type="GO" id="GO:0006508">
    <property type="term" value="P:proteolysis"/>
    <property type="evidence" value="ECO:0007669"/>
    <property type="project" value="TreeGrafter"/>
</dbReference>
<dbReference type="Gene3D" id="3.40.630.10">
    <property type="entry name" value="Zn peptidases"/>
    <property type="match status" value="1"/>
</dbReference>
<gene>
    <name evidence="3" type="ORF">ICJ84_02860</name>
</gene>
<dbReference type="Proteomes" id="UP000602057">
    <property type="component" value="Unassembled WGS sequence"/>
</dbReference>
<accession>A0A8J6Q5E0</accession>
<dbReference type="PANTHER" id="PTHR11705:SF145">
    <property type="entry name" value="PEPTIDASE M14 CARBOXYPEPTIDASE A DOMAIN-CONTAINING PROTEIN"/>
    <property type="match status" value="1"/>
</dbReference>
<name>A0A8J6Q5E0_9FLAO</name>
<reference evidence="3" key="2">
    <citation type="submission" date="2020-09" db="EMBL/GenBank/DDBJ databases">
        <authorList>
            <person name="Wu Z."/>
        </authorList>
    </citation>
    <scope>NUCLEOTIDE SEQUENCE</scope>
    <source>
        <strain evidence="3">SC17</strain>
    </source>
</reference>
<dbReference type="SUPFAM" id="SSF53187">
    <property type="entry name" value="Zn-dependent exopeptidases"/>
    <property type="match status" value="1"/>
</dbReference>
<feature type="signal peptide" evidence="2">
    <location>
        <begin position="1"/>
        <end position="21"/>
    </location>
</feature>
<evidence type="ECO:0000313" key="4">
    <source>
        <dbReference type="Proteomes" id="UP000602057"/>
    </source>
</evidence>
<dbReference type="GO" id="GO:0005615">
    <property type="term" value="C:extracellular space"/>
    <property type="evidence" value="ECO:0007669"/>
    <property type="project" value="TreeGrafter"/>
</dbReference>
<dbReference type="EMBL" id="JACVXC010000001">
    <property type="protein sequence ID" value="MBD0834371.1"/>
    <property type="molecule type" value="Genomic_DNA"/>
</dbReference>
<dbReference type="PANTHER" id="PTHR11705">
    <property type="entry name" value="PROTEASE FAMILY M14 CARBOXYPEPTIDASE A,B"/>
    <property type="match status" value="1"/>
</dbReference>
<evidence type="ECO:0000313" key="3">
    <source>
        <dbReference type="EMBL" id="MBD0834371.1"/>
    </source>
</evidence>
<dbReference type="AlphaFoldDB" id="A0A8J6Q5E0"/>
<comment type="caution">
    <text evidence="3">The sequence shown here is derived from an EMBL/GenBank/DDBJ whole genome shotgun (WGS) entry which is preliminary data.</text>
</comment>
<dbReference type="RefSeq" id="WP_188214846.1">
    <property type="nucleotide sequence ID" value="NZ_BAABGH010000004.1"/>
</dbReference>
<evidence type="ECO:0008006" key="5">
    <source>
        <dbReference type="Google" id="ProtNLM"/>
    </source>
</evidence>
<evidence type="ECO:0000256" key="1">
    <source>
        <dbReference type="ARBA" id="ARBA00005988"/>
    </source>
</evidence>
<protein>
    <recommendedName>
        <fullName evidence="5">Peptidase M14 carboxypeptidase A domain-containing protein</fullName>
    </recommendedName>
</protein>
<keyword evidence="2" id="KW-0732">Signal</keyword>
<evidence type="ECO:0000256" key="2">
    <source>
        <dbReference type="SAM" id="SignalP"/>
    </source>
</evidence>
<dbReference type="CDD" id="cd06241">
    <property type="entry name" value="M14-like"/>
    <property type="match status" value="1"/>
</dbReference>
<comment type="similarity">
    <text evidence="1">Belongs to the peptidase M14 family.</text>
</comment>
<keyword evidence="4" id="KW-1185">Reference proteome</keyword>
<feature type="chain" id="PRO_5035312192" description="Peptidase M14 carboxypeptidase A domain-containing protein" evidence="2">
    <location>
        <begin position="22"/>
        <end position="582"/>
    </location>
</feature>
<reference evidence="3" key="1">
    <citation type="journal article" date="2013" name="Int. J. Syst. Evol. Microbiol.">
        <title>Aestuariibaculum suncheonense gen. nov., sp. nov., a marine bacterium of the family Flavobacteriaceae isolated from a tidal flat and emended descriptions of the genera Gaetbulibacter and Tamlana.</title>
        <authorList>
            <person name="Jeong S.H."/>
            <person name="Park M.S."/>
            <person name="Jin H.M."/>
            <person name="Lee K."/>
            <person name="Park W."/>
            <person name="Jeon C.O."/>
        </authorList>
    </citation>
    <scope>NUCLEOTIDE SEQUENCE</scope>
    <source>
        <strain evidence="3">SC17</strain>
    </source>
</reference>
<organism evidence="3 4">
    <name type="scientific">Aestuariibaculum suncheonense</name>
    <dbReference type="NCBI Taxonomy" id="1028745"/>
    <lineage>
        <taxon>Bacteria</taxon>
        <taxon>Pseudomonadati</taxon>
        <taxon>Bacteroidota</taxon>
        <taxon>Flavobacteriia</taxon>
        <taxon>Flavobacteriales</taxon>
        <taxon>Flavobacteriaceae</taxon>
    </lineage>
</organism>
<sequence length="582" mass="66806">MPKTLLLFALILGFISCKSHIDSHNDFTTLFEKSNGTETPEYKDVIAYFKELANAYPEISVFEVGETDSGNPLHVAVYNSSPILKLEDIKSSSKNRILINNGIHPGESDGIDASMMLLRDIVQNDSLKKAYQNSIIAFIAVYNVGGALNRNSHTRANQNGPKSYGFRGNARNFDLNRDFIKQDSKNAAAFAEIFHSINPDVFIDNHVSNGADYQYAITHLFTQHNKLGGSLGDYLEHKMRPEIEHSLNDKDIIITPYVNVWGNTPEVGFSQFFDSPRYSTGYTTLFNTLGLMVETHMLKPYDIRVKQTYELMLSTFDFTEKNSKTIKSLRKNAFQDIVSQKTYPISFKIDSTHFTTLNFKGYEGYYIESNVTNGKRLFYDQNQPYTKTIKYYNNFLPSQTISIPKAYILKQGWHDIIDRLKNNQIEFSKFKNDTTLTVETNHIADYKTVSTPFEGHYLHHNTSLTKATKSVTFKKGDLYIPTNQNGVRYLLETLEAEATDSFFNWNFFDTILQQKEHFSAYVFEDLAENYLKESPQLKADFEQKLATDEAFAKSPNAQLEFIYKNSPHYEDAYLQLPIYKVF</sequence>
<dbReference type="GO" id="GO:0004181">
    <property type="term" value="F:metallocarboxypeptidase activity"/>
    <property type="evidence" value="ECO:0007669"/>
    <property type="project" value="TreeGrafter"/>
</dbReference>
<proteinExistence type="inferred from homology"/>